<evidence type="ECO:0000313" key="1">
    <source>
        <dbReference type="EMBL" id="CAK9867819.1"/>
    </source>
</evidence>
<accession>A0ABP1AYZ3</accession>
<protein>
    <submittedName>
        <fullName evidence="1">Uncharacterized protein</fullName>
    </submittedName>
</protein>
<dbReference type="EMBL" id="OZ023718">
    <property type="protein sequence ID" value="CAK9867819.1"/>
    <property type="molecule type" value="Genomic_DNA"/>
</dbReference>
<gene>
    <name evidence="1" type="ORF">CSSPJE1EN2_LOCUS10814</name>
</gene>
<name>A0ABP1AYZ3_9BRYO</name>
<sequence length="106" mass="11894">MFSWQTATERQKKDAVYVRAACQISEIQDCKCQECGQRRKQKCNNKTSFMCEPPVRIQKCKSKTVSVMGAARGASIGTSESYTKSLLGVSAVLRVDDWFKNANTVF</sequence>
<keyword evidence="2" id="KW-1185">Reference proteome</keyword>
<evidence type="ECO:0000313" key="2">
    <source>
        <dbReference type="Proteomes" id="UP001497522"/>
    </source>
</evidence>
<organism evidence="1 2">
    <name type="scientific">Sphagnum jensenii</name>
    <dbReference type="NCBI Taxonomy" id="128206"/>
    <lineage>
        <taxon>Eukaryota</taxon>
        <taxon>Viridiplantae</taxon>
        <taxon>Streptophyta</taxon>
        <taxon>Embryophyta</taxon>
        <taxon>Bryophyta</taxon>
        <taxon>Sphagnophytina</taxon>
        <taxon>Sphagnopsida</taxon>
        <taxon>Sphagnales</taxon>
        <taxon>Sphagnaceae</taxon>
        <taxon>Sphagnum</taxon>
    </lineage>
</organism>
<proteinExistence type="predicted"/>
<dbReference type="Proteomes" id="UP001497522">
    <property type="component" value="Chromosome 17"/>
</dbReference>
<reference evidence="1" key="1">
    <citation type="submission" date="2024-03" db="EMBL/GenBank/DDBJ databases">
        <authorList>
            <consortium name="ELIXIR-Norway"/>
            <consortium name="Elixir Norway"/>
        </authorList>
    </citation>
    <scope>NUCLEOTIDE SEQUENCE</scope>
</reference>